<dbReference type="RefSeq" id="WP_317900877.1">
    <property type="nucleotide sequence ID" value="NZ_JAIRBC010000003.1"/>
</dbReference>
<dbReference type="PANTHER" id="PTHR24321:SF8">
    <property type="entry name" value="ESTRADIOL 17-BETA-DEHYDROGENASE 8-RELATED"/>
    <property type="match status" value="1"/>
</dbReference>
<keyword evidence="3" id="KW-0812">Transmembrane</keyword>
<keyword evidence="2" id="KW-0560">Oxidoreductase</keyword>
<dbReference type="SUPFAM" id="SSF51735">
    <property type="entry name" value="NAD(P)-binding Rossmann-fold domains"/>
    <property type="match status" value="1"/>
</dbReference>
<dbReference type="Gene3D" id="3.40.50.720">
    <property type="entry name" value="NAD(P)-binding Rossmann-like Domain"/>
    <property type="match status" value="1"/>
</dbReference>
<dbReference type="InterPro" id="IPR020904">
    <property type="entry name" value="Sc_DH/Rdtase_CS"/>
</dbReference>
<dbReference type="NCBIfam" id="NF005559">
    <property type="entry name" value="PRK07231.1"/>
    <property type="match status" value="1"/>
</dbReference>
<sequence>MDLKNKVVVITGAGSGIGAATAALLATYKAKVVLLDINLESVLMVVDEIKKNGGKASAHRVDVTQFEEIKSLVNEVVKEHGRLNVMVNNAGIGGKHQKRTAEHTLEDWHNVIAVNQTGVFYCMKVALRQMMRQGHGNIVNVASLAGLKPSGYNLSYSASKFAVVGMTKSAALEYGRKNIRINAVCPGYTQSPLLDRLLSSRPDMGDTLKRLIPMDRFGEANEIAEAIAWLASDNSKYVTGQTLVLDGGTSLQ</sequence>
<protein>
    <submittedName>
        <fullName evidence="4">SDR family oxidoreductase</fullName>
    </submittedName>
</protein>
<keyword evidence="3" id="KW-1133">Transmembrane helix</keyword>
<dbReference type="Pfam" id="PF13561">
    <property type="entry name" value="adh_short_C2"/>
    <property type="match status" value="1"/>
</dbReference>
<dbReference type="PRINTS" id="PR00081">
    <property type="entry name" value="GDHRDH"/>
</dbReference>
<dbReference type="FunFam" id="3.40.50.720:FF:000084">
    <property type="entry name" value="Short-chain dehydrogenase reductase"/>
    <property type="match status" value="1"/>
</dbReference>
<name>A0AAE3ERD3_9FLAO</name>
<gene>
    <name evidence="4" type="ORF">K8352_03135</name>
</gene>
<dbReference type="EMBL" id="JAIRBC010000003">
    <property type="protein sequence ID" value="MCG2459732.1"/>
    <property type="molecule type" value="Genomic_DNA"/>
</dbReference>
<dbReference type="Proteomes" id="UP001200642">
    <property type="component" value="Unassembled WGS sequence"/>
</dbReference>
<evidence type="ECO:0000313" key="5">
    <source>
        <dbReference type="Proteomes" id="UP001200642"/>
    </source>
</evidence>
<comment type="caution">
    <text evidence="4">The sequence shown here is derived from an EMBL/GenBank/DDBJ whole genome shotgun (WGS) entry which is preliminary data.</text>
</comment>
<dbReference type="GO" id="GO:0016491">
    <property type="term" value="F:oxidoreductase activity"/>
    <property type="evidence" value="ECO:0007669"/>
    <property type="project" value="UniProtKB-KW"/>
</dbReference>
<dbReference type="PROSITE" id="PS00061">
    <property type="entry name" value="ADH_SHORT"/>
    <property type="match status" value="1"/>
</dbReference>
<comment type="similarity">
    <text evidence="1">Belongs to the short-chain dehydrogenases/reductases (SDR) family.</text>
</comment>
<evidence type="ECO:0000256" key="2">
    <source>
        <dbReference type="ARBA" id="ARBA00023002"/>
    </source>
</evidence>
<evidence type="ECO:0000256" key="3">
    <source>
        <dbReference type="SAM" id="Phobius"/>
    </source>
</evidence>
<dbReference type="PRINTS" id="PR00080">
    <property type="entry name" value="SDRFAMILY"/>
</dbReference>
<keyword evidence="5" id="KW-1185">Reference proteome</keyword>
<feature type="transmembrane region" description="Helical" evidence="3">
    <location>
        <begin position="7"/>
        <end position="28"/>
    </location>
</feature>
<reference evidence="4" key="1">
    <citation type="submission" date="2023-02" db="EMBL/GenBank/DDBJ databases">
        <title>Genome of Flavobacteriaceae gen. nov. sp. strain F89.</title>
        <authorList>
            <person name="Wang Y."/>
        </authorList>
    </citation>
    <scope>NUCLEOTIDE SEQUENCE</scope>
    <source>
        <strain evidence="4">F89</strain>
    </source>
</reference>
<dbReference type="AlphaFoldDB" id="A0AAE3ERD3"/>
<evidence type="ECO:0000256" key="1">
    <source>
        <dbReference type="ARBA" id="ARBA00006484"/>
    </source>
</evidence>
<keyword evidence="3" id="KW-0472">Membrane</keyword>
<evidence type="ECO:0000313" key="4">
    <source>
        <dbReference type="EMBL" id="MCG2459732.1"/>
    </source>
</evidence>
<dbReference type="InterPro" id="IPR036291">
    <property type="entry name" value="NAD(P)-bd_dom_sf"/>
</dbReference>
<dbReference type="InterPro" id="IPR002347">
    <property type="entry name" value="SDR_fam"/>
</dbReference>
<dbReference type="NCBIfam" id="NF009466">
    <property type="entry name" value="PRK12826.1-2"/>
    <property type="match status" value="1"/>
</dbReference>
<dbReference type="PANTHER" id="PTHR24321">
    <property type="entry name" value="DEHYDROGENASES, SHORT CHAIN"/>
    <property type="match status" value="1"/>
</dbReference>
<accession>A0AAE3ERD3</accession>
<proteinExistence type="inferred from homology"/>
<organism evidence="4 5">
    <name type="scientific">Cerina litoralis</name>
    <dbReference type="NCBI Taxonomy" id="2874477"/>
    <lineage>
        <taxon>Bacteria</taxon>
        <taxon>Pseudomonadati</taxon>
        <taxon>Bacteroidota</taxon>
        <taxon>Flavobacteriia</taxon>
        <taxon>Flavobacteriales</taxon>
        <taxon>Flavobacteriaceae</taxon>
        <taxon>Cerina</taxon>
    </lineage>
</organism>